<gene>
    <name evidence="2" type="ORF">C7S18_19720</name>
</gene>
<protein>
    <recommendedName>
        <fullName evidence="4">Outer membrane protein beta-barrel domain-containing protein</fullName>
    </recommendedName>
</protein>
<organism evidence="2 3">
    <name type="scientific">Ahniella affigens</name>
    <dbReference type="NCBI Taxonomy" id="2021234"/>
    <lineage>
        <taxon>Bacteria</taxon>
        <taxon>Pseudomonadati</taxon>
        <taxon>Pseudomonadota</taxon>
        <taxon>Gammaproteobacteria</taxon>
        <taxon>Lysobacterales</taxon>
        <taxon>Rhodanobacteraceae</taxon>
        <taxon>Ahniella</taxon>
    </lineage>
</organism>
<feature type="chain" id="PRO_5015202874" description="Outer membrane protein beta-barrel domain-containing protein" evidence="1">
    <location>
        <begin position="26"/>
        <end position="194"/>
    </location>
</feature>
<reference evidence="2 3" key="2">
    <citation type="submission" date="2018-03" db="EMBL/GenBank/DDBJ databases">
        <authorList>
            <person name="Keele B.F."/>
        </authorList>
    </citation>
    <scope>NUCLEOTIDE SEQUENCE [LARGE SCALE GENOMIC DNA]</scope>
    <source>
        <strain evidence="2 3">D13</strain>
    </source>
</reference>
<reference evidence="2 3" key="1">
    <citation type="submission" date="2018-03" db="EMBL/GenBank/DDBJ databases">
        <title>Ahniella affigens gen. nov., sp. nov., a gammaproteobacterium isolated from sandy soil near a stream.</title>
        <authorList>
            <person name="Ko Y."/>
            <person name="Kim J.-H."/>
        </authorList>
    </citation>
    <scope>NUCLEOTIDE SEQUENCE [LARGE SCALE GENOMIC DNA]</scope>
    <source>
        <strain evidence="2 3">D13</strain>
    </source>
</reference>
<feature type="signal peptide" evidence="1">
    <location>
        <begin position="1"/>
        <end position="25"/>
    </location>
</feature>
<dbReference type="AlphaFoldDB" id="A0A2P1PWL3"/>
<dbReference type="EMBL" id="CP027860">
    <property type="protein sequence ID" value="AVP99255.1"/>
    <property type="molecule type" value="Genomic_DNA"/>
</dbReference>
<name>A0A2P1PWL3_9GAMM</name>
<evidence type="ECO:0000313" key="3">
    <source>
        <dbReference type="Proteomes" id="UP000241074"/>
    </source>
</evidence>
<sequence length="194" mass="21543">MPTPSRRALTVSLLALALAPQLVRANDTPWTISVGVTNIDVTRYLDLPTGWDARTFGFNRRGPSLSVSRDLPGNWSVRLLHEQVDHLFGINRCPNNPGLACLAVVFPGEYKLDATEFTVAKTFRADASLQPMFHLGFQRASFHADNSLPDYKEIEWVGGVGLAYAMSARTRLSLEWQKSGAEIETIRASFGFKF</sequence>
<evidence type="ECO:0000313" key="2">
    <source>
        <dbReference type="EMBL" id="AVP99255.1"/>
    </source>
</evidence>
<keyword evidence="1" id="KW-0732">Signal</keyword>
<dbReference type="RefSeq" id="WP_106893175.1">
    <property type="nucleotide sequence ID" value="NZ_CP027860.1"/>
</dbReference>
<accession>A0A2P1PWL3</accession>
<evidence type="ECO:0008006" key="4">
    <source>
        <dbReference type="Google" id="ProtNLM"/>
    </source>
</evidence>
<keyword evidence="3" id="KW-1185">Reference proteome</keyword>
<evidence type="ECO:0000256" key="1">
    <source>
        <dbReference type="SAM" id="SignalP"/>
    </source>
</evidence>
<dbReference type="OrthoDB" id="3830613at2"/>
<dbReference type="Proteomes" id="UP000241074">
    <property type="component" value="Chromosome"/>
</dbReference>
<dbReference type="KEGG" id="xba:C7S18_19720"/>
<proteinExistence type="predicted"/>